<dbReference type="InterPro" id="IPR011528">
    <property type="entry name" value="NERD"/>
</dbReference>
<dbReference type="Pfam" id="PF01695">
    <property type="entry name" value="IstB_IS21"/>
    <property type="match status" value="1"/>
</dbReference>
<keyword evidence="3" id="KW-1185">Reference proteome</keyword>
<dbReference type="Gene3D" id="3.40.50.300">
    <property type="entry name" value="P-loop containing nucleotide triphosphate hydrolases"/>
    <property type="match status" value="2"/>
</dbReference>
<dbReference type="PANTHER" id="PTHR11070:SF63">
    <property type="entry name" value="DNA HELICASE IV"/>
    <property type="match status" value="1"/>
</dbReference>
<accession>A0ABP8TXZ9</accession>
<dbReference type="InterPro" id="IPR003593">
    <property type="entry name" value="AAA+_ATPase"/>
</dbReference>
<feature type="domain" description="AAA+ ATPase" evidence="1">
    <location>
        <begin position="231"/>
        <end position="494"/>
    </location>
</feature>
<evidence type="ECO:0000313" key="3">
    <source>
        <dbReference type="Proteomes" id="UP001500212"/>
    </source>
</evidence>
<dbReference type="InterPro" id="IPR000212">
    <property type="entry name" value="DNA_helicase_UvrD/REP"/>
</dbReference>
<dbReference type="InterPro" id="IPR027417">
    <property type="entry name" value="P-loop_NTPase"/>
</dbReference>
<dbReference type="Pfam" id="PF13538">
    <property type="entry name" value="UvrD_C_2"/>
    <property type="match status" value="1"/>
</dbReference>
<sequence length="564" mass="62892">MIPPVPVQKAPPGEQLLFHRLRDDPGTSDWTVLHSLNLARHVRQVEGEADFVVIAPGLGVLCVEVKSHRSARRDTNGMWYLGTQAPTQRSPFRQASEQMHSIRRFLSSTRLDIRHVPFASAVWFTGASASVHPDSLEWQPWQLLDRRDLRRPVSQVLSTVLASARQHLAAKGKALYAAPQRPTADQCREMVSRLRPRFEVAISAADYRQAREQDLLHFLEEQYEALDVMDAQRRVLFTGAAGTGKTFLALEAAKRASLQGLKVRLVCYNRLLGRWLAREMDGFPGQVTGSLHGIMMDLTGLKPPENGGEAWWGRQLPLLALETLFEQREPADVLIVDEVQDLCDSAYLDVLDLMLKGGLAGGRWLMFGDFERQSIYGVADGRAELKGRSPSLYERGLFRNCRNTPRIGRTAAEVSGLANVYRGFRRPDDGIDVTFAAYTSHQEQEQILAKVLHKLREEHFGNDEIVVLAPTTGGAASKARDPALRNHLAEYGTRGRKVGYATIHAYKGLDAPAVIVTDIDAVEGEQAESLLYIALSRATDRLAVLTHRDALNSMWANVTRGKRL</sequence>
<dbReference type="GO" id="GO:0005524">
    <property type="term" value="F:ATP binding"/>
    <property type="evidence" value="ECO:0007669"/>
    <property type="project" value="UniProtKB-KW"/>
</dbReference>
<proteinExistence type="predicted"/>
<dbReference type="Proteomes" id="UP001500212">
    <property type="component" value="Unassembled WGS sequence"/>
</dbReference>
<keyword evidence="2" id="KW-0547">Nucleotide-binding</keyword>
<dbReference type="InterPro" id="IPR002611">
    <property type="entry name" value="IstB_ATP-bd"/>
</dbReference>
<reference evidence="3" key="1">
    <citation type="journal article" date="2019" name="Int. J. Syst. Evol. Microbiol.">
        <title>The Global Catalogue of Microorganisms (GCM) 10K type strain sequencing project: providing services to taxonomists for standard genome sequencing and annotation.</title>
        <authorList>
            <consortium name="The Broad Institute Genomics Platform"/>
            <consortium name="The Broad Institute Genome Sequencing Center for Infectious Disease"/>
            <person name="Wu L."/>
            <person name="Ma J."/>
        </authorList>
    </citation>
    <scope>NUCLEOTIDE SEQUENCE [LARGE SCALE GENOMIC DNA]</scope>
    <source>
        <strain evidence="3">JCM 17938</strain>
    </source>
</reference>
<dbReference type="EMBL" id="BAABHJ010000034">
    <property type="protein sequence ID" value="GAA4616590.1"/>
    <property type="molecule type" value="Genomic_DNA"/>
</dbReference>
<name>A0ABP8TXZ9_9ACTN</name>
<comment type="caution">
    <text evidence="2">The sequence shown here is derived from an EMBL/GenBank/DDBJ whole genome shotgun (WGS) entry which is preliminary data.</text>
</comment>
<dbReference type="SMART" id="SM00382">
    <property type="entry name" value="AAA"/>
    <property type="match status" value="1"/>
</dbReference>
<dbReference type="InterPro" id="IPR027785">
    <property type="entry name" value="UvrD-like_helicase_C"/>
</dbReference>
<dbReference type="PANTHER" id="PTHR11070">
    <property type="entry name" value="UVRD / RECB / PCRA DNA HELICASE FAMILY MEMBER"/>
    <property type="match status" value="1"/>
</dbReference>
<organism evidence="2 3">
    <name type="scientific">Actinoallomurus liliacearum</name>
    <dbReference type="NCBI Taxonomy" id="1080073"/>
    <lineage>
        <taxon>Bacteria</taxon>
        <taxon>Bacillati</taxon>
        <taxon>Actinomycetota</taxon>
        <taxon>Actinomycetes</taxon>
        <taxon>Streptosporangiales</taxon>
        <taxon>Thermomonosporaceae</taxon>
        <taxon>Actinoallomurus</taxon>
    </lineage>
</organism>
<gene>
    <name evidence="2" type="ORF">GCM10023195_73810</name>
</gene>
<evidence type="ECO:0000259" key="1">
    <source>
        <dbReference type="SMART" id="SM00382"/>
    </source>
</evidence>
<dbReference type="SUPFAM" id="SSF52540">
    <property type="entry name" value="P-loop containing nucleoside triphosphate hydrolases"/>
    <property type="match status" value="1"/>
</dbReference>
<keyword evidence="2" id="KW-0067">ATP-binding</keyword>
<dbReference type="Pfam" id="PF08378">
    <property type="entry name" value="NERD"/>
    <property type="match status" value="1"/>
</dbReference>
<evidence type="ECO:0000313" key="2">
    <source>
        <dbReference type="EMBL" id="GAA4616590.1"/>
    </source>
</evidence>
<protein>
    <submittedName>
        <fullName evidence="2">ATP-binding domain-containing protein</fullName>
    </submittedName>
</protein>